<evidence type="ECO:0000256" key="4">
    <source>
        <dbReference type="SAM" id="MobiDB-lite"/>
    </source>
</evidence>
<dbReference type="Proteomes" id="UP001315686">
    <property type="component" value="Unassembled WGS sequence"/>
</dbReference>
<reference evidence="6 7" key="1">
    <citation type="journal article" date="2021" name="Arch. Microbiol.">
        <title>Harenicola maris gen. nov., sp. nov. isolated from the Sea of Japan shallow sediments.</title>
        <authorList>
            <person name="Romanenko L.A."/>
            <person name="Kurilenko V.V."/>
            <person name="Chernysheva N.Y."/>
            <person name="Tekutyeva L.A."/>
            <person name="Velansky P.V."/>
            <person name="Svetashev V.I."/>
            <person name="Isaeva M.P."/>
        </authorList>
    </citation>
    <scope>NUCLEOTIDE SEQUENCE [LARGE SCALE GENOMIC DNA]</scope>
    <source>
        <strain evidence="6 7">KMM 3653</strain>
    </source>
</reference>
<dbReference type="AlphaFoldDB" id="A0AAP2G8T2"/>
<protein>
    <recommendedName>
        <fullName evidence="2">Curli production assembly/transport component CsgF</fullName>
    </recommendedName>
</protein>
<dbReference type="EMBL" id="JADQAZ010000002">
    <property type="protein sequence ID" value="MBT0957809.1"/>
    <property type="molecule type" value="Genomic_DNA"/>
</dbReference>
<evidence type="ECO:0000256" key="3">
    <source>
        <dbReference type="ARBA" id="ARBA00022729"/>
    </source>
</evidence>
<evidence type="ECO:0000256" key="5">
    <source>
        <dbReference type="SAM" id="SignalP"/>
    </source>
</evidence>
<accession>A0AAP2G8T2</accession>
<evidence type="ECO:0000256" key="1">
    <source>
        <dbReference type="ARBA" id="ARBA00003989"/>
    </source>
</evidence>
<feature type="region of interest" description="Disordered" evidence="4">
    <location>
        <begin position="59"/>
        <end position="118"/>
    </location>
</feature>
<proteinExistence type="predicted"/>
<organism evidence="6 7">
    <name type="scientific">Harenicola maris</name>
    <dbReference type="NCBI Taxonomy" id="2841044"/>
    <lineage>
        <taxon>Bacteria</taxon>
        <taxon>Pseudomonadati</taxon>
        <taxon>Pseudomonadota</taxon>
        <taxon>Alphaproteobacteria</taxon>
        <taxon>Rhodobacterales</taxon>
        <taxon>Paracoccaceae</taxon>
        <taxon>Harenicola</taxon>
    </lineage>
</organism>
<gene>
    <name evidence="6" type="ORF">IV417_10445</name>
</gene>
<keyword evidence="3 5" id="KW-0732">Signal</keyword>
<evidence type="ECO:0000313" key="6">
    <source>
        <dbReference type="EMBL" id="MBT0957809.1"/>
    </source>
</evidence>
<comment type="caution">
    <text evidence="6">The sequence shown here is derived from an EMBL/GenBank/DDBJ whole genome shotgun (WGS) entry which is preliminary data.</text>
</comment>
<dbReference type="RefSeq" id="WP_327794032.1">
    <property type="nucleotide sequence ID" value="NZ_JADQAZ010000002.1"/>
</dbReference>
<name>A0AAP2G8T2_9RHOB</name>
<comment type="function">
    <text evidence="1">May be involved in the biogenesis of curli organelles.</text>
</comment>
<feature type="compositionally biased region" description="Gly residues" evidence="4">
    <location>
        <begin position="64"/>
        <end position="77"/>
    </location>
</feature>
<dbReference type="InterPro" id="IPR018893">
    <property type="entry name" value="T8SS_CsgF"/>
</dbReference>
<sequence>MPRFHVSVAVIVLGVAASSASAENFEFQFLSPSFGGNPLNGTYLYGVAQAQATATDQSAVGGQTASGGGTASGGSTIGGPTIIIPINTDTGNTTPVTVGGTSGSATAREARISQIGEN</sequence>
<feature type="chain" id="PRO_5043050371" description="Curli production assembly/transport component CsgF" evidence="5">
    <location>
        <begin position="23"/>
        <end position="118"/>
    </location>
</feature>
<feature type="compositionally biased region" description="Low complexity" evidence="4">
    <location>
        <begin position="78"/>
        <end position="107"/>
    </location>
</feature>
<evidence type="ECO:0000313" key="7">
    <source>
        <dbReference type="Proteomes" id="UP001315686"/>
    </source>
</evidence>
<feature type="signal peptide" evidence="5">
    <location>
        <begin position="1"/>
        <end position="22"/>
    </location>
</feature>
<evidence type="ECO:0000256" key="2">
    <source>
        <dbReference type="ARBA" id="ARBA00014031"/>
    </source>
</evidence>
<dbReference type="Pfam" id="PF10614">
    <property type="entry name" value="CsgF"/>
    <property type="match status" value="1"/>
</dbReference>
<keyword evidence="7" id="KW-1185">Reference proteome</keyword>